<gene>
    <name evidence="2" type="ORF">A2785_01240</name>
</gene>
<evidence type="ECO:0008006" key="4">
    <source>
        <dbReference type="Google" id="ProtNLM"/>
    </source>
</evidence>
<sequence length="756" mass="85298">MRRFLHELLPIALLVIMLGIVFWPLLTGYTFLHTGVIYSDLMLFNYPLKDWYRGMLLEGKLPFWTSLVGNGFPVFAELQIGALYPFHLLLFRFLPTISAYNINLFLHLVIAALGTYAFSRISLKLSRKAALLTGITYSLSGFLMTHLHQTNIILVSAYLPLVLLCIERLAATQRLHWMFGLAILEALQILAGYIEFFYYSVLLGLLMLLGLVFFFPDPGMKKRKAKPLRLVMLFFLAILMAAGISMAQLLPTWELTEHSQRAEGLGLESASATVWPLKTLSLFVNPFSYDLYRSEPGYHPSVSTTVNIQALYGYVGILPLVFAVFAIISQRKKRFVLLFSILLLGAFVYGLGRSTQIFSILWETLPGLKFFRYPVKILFFIDFCLAILAGFGFDGIATFLAKRQDSQRQTKRTMMVAGVLVLAFVFADLSFNNVFRIRTLVADKVWFSPPPVAEYLQKKLAGGEFRYYTHGTNNIDYQLARNVEMQKEFQNILPVDFNLLFRLPANREWFALLLERQQRLNQERTMIDSERGVLSLTPTFKKALALQSVRYLVADLPIEDPDLKAVQEIPYSQEVGHSVYLSGEQGLQTVVVPARATHVYEYSAAYPRALFVTSSRAAGGGDVGLVEVLSEDFDPRDEVILEEEAIQKSQSFGSGQGSAEILNDEETQLDIQVNAESDGYLVVSDTYYPGWQAQVDGTAAPIYRANYAFRAVPVQAGKHTVRFRFEPTQWRVGLVVSGMSLAMTMFGLGVTVLRKM</sequence>
<keyword evidence="1" id="KW-1133">Transmembrane helix</keyword>
<proteinExistence type="predicted"/>
<feature type="transmembrane region" description="Helical" evidence="1">
    <location>
        <begin position="335"/>
        <end position="352"/>
    </location>
</feature>
<feature type="transmembrane region" description="Helical" evidence="1">
    <location>
        <begin position="413"/>
        <end position="431"/>
    </location>
</feature>
<evidence type="ECO:0000313" key="2">
    <source>
        <dbReference type="EMBL" id="OGY16416.1"/>
    </source>
</evidence>
<comment type="caution">
    <text evidence="2">The sequence shown here is derived from an EMBL/GenBank/DDBJ whole genome shotgun (WGS) entry which is preliminary data.</text>
</comment>
<keyword evidence="1" id="KW-0472">Membrane</keyword>
<name>A0A1G1VM11_9BACT</name>
<feature type="transmembrane region" description="Helical" evidence="1">
    <location>
        <begin position="7"/>
        <end position="25"/>
    </location>
</feature>
<feature type="transmembrane region" description="Helical" evidence="1">
    <location>
        <begin position="228"/>
        <end position="250"/>
    </location>
</feature>
<dbReference type="AlphaFoldDB" id="A0A1G1VM11"/>
<dbReference type="Proteomes" id="UP000179069">
    <property type="component" value="Unassembled WGS sequence"/>
</dbReference>
<feature type="transmembrane region" description="Helical" evidence="1">
    <location>
        <begin position="152"/>
        <end position="170"/>
    </location>
</feature>
<accession>A0A1G1VM11</accession>
<dbReference type="Pfam" id="PF09586">
    <property type="entry name" value="YfhO"/>
    <property type="match status" value="2"/>
</dbReference>
<keyword evidence="1" id="KW-0812">Transmembrane</keyword>
<organism evidence="2 3">
    <name type="scientific">Candidatus Chisholmbacteria bacterium RIFCSPHIGHO2_01_FULL_49_18</name>
    <dbReference type="NCBI Taxonomy" id="1797590"/>
    <lineage>
        <taxon>Bacteria</taxon>
        <taxon>Candidatus Chisholmiibacteriota</taxon>
    </lineage>
</organism>
<dbReference type="PANTHER" id="PTHR38454:SF1">
    <property type="entry name" value="INTEGRAL MEMBRANE PROTEIN"/>
    <property type="match status" value="1"/>
</dbReference>
<dbReference type="PANTHER" id="PTHR38454">
    <property type="entry name" value="INTEGRAL MEMBRANE PROTEIN-RELATED"/>
    <property type="match status" value="1"/>
</dbReference>
<feature type="transmembrane region" description="Helical" evidence="1">
    <location>
        <begin position="311"/>
        <end position="328"/>
    </location>
</feature>
<feature type="transmembrane region" description="Helical" evidence="1">
    <location>
        <begin position="197"/>
        <end position="216"/>
    </location>
</feature>
<protein>
    <recommendedName>
        <fullName evidence="4">YfhO family protein</fullName>
    </recommendedName>
</protein>
<dbReference type="EMBL" id="MHCI01000016">
    <property type="protein sequence ID" value="OGY16416.1"/>
    <property type="molecule type" value="Genomic_DNA"/>
</dbReference>
<feature type="transmembrane region" description="Helical" evidence="1">
    <location>
        <begin position="98"/>
        <end position="117"/>
    </location>
</feature>
<evidence type="ECO:0000256" key="1">
    <source>
        <dbReference type="SAM" id="Phobius"/>
    </source>
</evidence>
<evidence type="ECO:0000313" key="3">
    <source>
        <dbReference type="Proteomes" id="UP000179069"/>
    </source>
</evidence>
<feature type="transmembrane region" description="Helical" evidence="1">
    <location>
        <begin position="730"/>
        <end position="753"/>
    </location>
</feature>
<reference evidence="2 3" key="1">
    <citation type="journal article" date="2016" name="Nat. Commun.">
        <title>Thousands of microbial genomes shed light on interconnected biogeochemical processes in an aquifer system.</title>
        <authorList>
            <person name="Anantharaman K."/>
            <person name="Brown C.T."/>
            <person name="Hug L.A."/>
            <person name="Sharon I."/>
            <person name="Castelle C.J."/>
            <person name="Probst A.J."/>
            <person name="Thomas B.C."/>
            <person name="Singh A."/>
            <person name="Wilkins M.J."/>
            <person name="Karaoz U."/>
            <person name="Brodie E.L."/>
            <person name="Williams K.H."/>
            <person name="Hubbard S.S."/>
            <person name="Banfield J.F."/>
        </authorList>
    </citation>
    <scope>NUCLEOTIDE SEQUENCE [LARGE SCALE GENOMIC DNA]</scope>
</reference>
<feature type="transmembrane region" description="Helical" evidence="1">
    <location>
        <begin position="377"/>
        <end position="401"/>
    </location>
</feature>
<dbReference type="InterPro" id="IPR018580">
    <property type="entry name" value="Uncharacterised_YfhO"/>
</dbReference>